<sequence>MIVPRVSDDSIPLVVHIIHELGTGGLENGLINIINRTPRDRVRHVIICLTHATEFSQRIESDDVKVFELNKREGQDFGLYYRLLKLLWTLKPDVVHTRNLSALEMQAIAFLVPGAKRVHGEHGRDIYDLDGSNRKYNALRKVMRFFVHRYIAVSQDLEQWLLDTVAVSPKKVVQIYNGVDHARFSSSSSVAEVCGLPEEFGGDDLIIIGTVGRAAAVKNQISLLEAFELIMKSEPLLAERLRLIIVGDGPEFKSLEAKVADAQLQDSVWLAGNRNDIPELLKNFDIFVLPSLGEGISNTILEAMSCRLPIIATNVGGNPELVNETNGILVPVDDSERLANAIVTLVKDDQQRERLAAESLARVTSEFCWNRTVDRYLSIYEELSARR</sequence>
<dbReference type="PANTHER" id="PTHR12526:SF630">
    <property type="entry name" value="GLYCOSYLTRANSFERASE"/>
    <property type="match status" value="1"/>
</dbReference>
<keyword evidence="3" id="KW-1185">Reference proteome</keyword>
<name>A0A437Q8F9_9GAMM</name>
<dbReference type="GO" id="GO:0016757">
    <property type="term" value="F:glycosyltransferase activity"/>
    <property type="evidence" value="ECO:0007669"/>
    <property type="project" value="UniProtKB-ARBA"/>
</dbReference>
<dbReference type="InterPro" id="IPR017522">
    <property type="entry name" value="Sugar_tfrase_PEP-CTERM_Stp2"/>
</dbReference>
<organism evidence="2 3">
    <name type="scientific">Neptunomonas marina</name>
    <dbReference type="NCBI Taxonomy" id="1815562"/>
    <lineage>
        <taxon>Bacteria</taxon>
        <taxon>Pseudomonadati</taxon>
        <taxon>Pseudomonadota</taxon>
        <taxon>Gammaproteobacteria</taxon>
        <taxon>Oceanospirillales</taxon>
        <taxon>Oceanospirillaceae</taxon>
        <taxon>Neptunomonas</taxon>
    </lineage>
</organism>
<dbReference type="EMBL" id="SACQ01000004">
    <property type="protein sequence ID" value="RVU30756.1"/>
    <property type="molecule type" value="Genomic_DNA"/>
</dbReference>
<reference evidence="2 3" key="1">
    <citation type="submission" date="2019-01" db="EMBL/GenBank/DDBJ databases">
        <authorList>
            <person name="Chen W.-M."/>
        </authorList>
    </citation>
    <scope>NUCLEOTIDE SEQUENCE [LARGE SCALE GENOMIC DNA]</scope>
    <source>
        <strain evidence="2 3">HPM-16</strain>
    </source>
</reference>
<dbReference type="NCBIfam" id="TIGR03088">
    <property type="entry name" value="stp2"/>
    <property type="match status" value="1"/>
</dbReference>
<dbReference type="Proteomes" id="UP000282818">
    <property type="component" value="Unassembled WGS sequence"/>
</dbReference>
<evidence type="ECO:0000259" key="1">
    <source>
        <dbReference type="Pfam" id="PF13439"/>
    </source>
</evidence>
<evidence type="ECO:0000313" key="3">
    <source>
        <dbReference type="Proteomes" id="UP000282818"/>
    </source>
</evidence>
<comment type="caution">
    <text evidence="2">The sequence shown here is derived from an EMBL/GenBank/DDBJ whole genome shotgun (WGS) entry which is preliminary data.</text>
</comment>
<gene>
    <name evidence="2" type="ORF">EOE65_10630</name>
</gene>
<feature type="domain" description="Glycosyltransferase subfamily 4-like N-terminal" evidence="1">
    <location>
        <begin position="24"/>
        <end position="183"/>
    </location>
</feature>
<proteinExistence type="predicted"/>
<accession>A0A437Q8F9</accession>
<dbReference type="InterPro" id="IPR028098">
    <property type="entry name" value="Glyco_trans_4-like_N"/>
</dbReference>
<dbReference type="PANTHER" id="PTHR12526">
    <property type="entry name" value="GLYCOSYLTRANSFERASE"/>
    <property type="match status" value="1"/>
</dbReference>
<keyword evidence="2" id="KW-0808">Transferase</keyword>
<dbReference type="Pfam" id="PF13692">
    <property type="entry name" value="Glyco_trans_1_4"/>
    <property type="match status" value="1"/>
</dbReference>
<protein>
    <submittedName>
        <fullName evidence="2">TIGR03088 family PEP-CTERM/XrtA system glycosyltransferase</fullName>
    </submittedName>
</protein>
<dbReference type="Gene3D" id="3.40.50.2000">
    <property type="entry name" value="Glycogen Phosphorylase B"/>
    <property type="match status" value="2"/>
</dbReference>
<dbReference type="AlphaFoldDB" id="A0A437Q8F9"/>
<evidence type="ECO:0000313" key="2">
    <source>
        <dbReference type="EMBL" id="RVU30756.1"/>
    </source>
</evidence>
<dbReference type="Pfam" id="PF13439">
    <property type="entry name" value="Glyco_transf_4"/>
    <property type="match status" value="1"/>
</dbReference>
<dbReference type="SUPFAM" id="SSF53756">
    <property type="entry name" value="UDP-Glycosyltransferase/glycogen phosphorylase"/>
    <property type="match status" value="1"/>
</dbReference>